<dbReference type="STRING" id="1123291.SAMN04490355_100542"/>
<organism evidence="1 2">
    <name type="scientific">Pelosinus propionicus DSM 13327</name>
    <dbReference type="NCBI Taxonomy" id="1123291"/>
    <lineage>
        <taxon>Bacteria</taxon>
        <taxon>Bacillati</taxon>
        <taxon>Bacillota</taxon>
        <taxon>Negativicutes</taxon>
        <taxon>Selenomonadales</taxon>
        <taxon>Sporomusaceae</taxon>
        <taxon>Pelosinus</taxon>
    </lineage>
</organism>
<dbReference type="Pfam" id="PF02348">
    <property type="entry name" value="CTP_transf_3"/>
    <property type="match status" value="1"/>
</dbReference>
<reference evidence="2" key="1">
    <citation type="submission" date="2016-10" db="EMBL/GenBank/DDBJ databases">
        <authorList>
            <person name="Varghese N."/>
            <person name="Submissions S."/>
        </authorList>
    </citation>
    <scope>NUCLEOTIDE SEQUENCE [LARGE SCALE GENOMIC DNA]</scope>
    <source>
        <strain evidence="2">DSM 13327</strain>
    </source>
</reference>
<dbReference type="PANTHER" id="PTHR21485:SF6">
    <property type="entry name" value="N-ACYLNEURAMINATE CYTIDYLYLTRANSFERASE-RELATED"/>
    <property type="match status" value="1"/>
</dbReference>
<dbReference type="GO" id="GO:0008781">
    <property type="term" value="F:N-acylneuraminate cytidylyltransferase activity"/>
    <property type="evidence" value="ECO:0007669"/>
    <property type="project" value="TreeGrafter"/>
</dbReference>
<dbReference type="AlphaFoldDB" id="A0A1I4HTP0"/>
<keyword evidence="1" id="KW-0808">Transferase</keyword>
<proteinExistence type="predicted"/>
<evidence type="ECO:0000313" key="2">
    <source>
        <dbReference type="Proteomes" id="UP000199520"/>
    </source>
</evidence>
<name>A0A1I4HTP0_9FIRM</name>
<keyword evidence="1" id="KW-0548">Nucleotidyltransferase</keyword>
<dbReference type="InterPro" id="IPR003329">
    <property type="entry name" value="Cytidylyl_trans"/>
</dbReference>
<dbReference type="PANTHER" id="PTHR21485">
    <property type="entry name" value="HAD SUPERFAMILY MEMBERS CMAS AND KDSC"/>
    <property type="match status" value="1"/>
</dbReference>
<dbReference type="Proteomes" id="UP000199520">
    <property type="component" value="Unassembled WGS sequence"/>
</dbReference>
<evidence type="ECO:0000313" key="1">
    <source>
        <dbReference type="EMBL" id="SFL45545.1"/>
    </source>
</evidence>
<gene>
    <name evidence="1" type="ORF">SAMN04490355_100542</name>
</gene>
<dbReference type="SUPFAM" id="SSF53448">
    <property type="entry name" value="Nucleotide-diphospho-sugar transferases"/>
    <property type="match status" value="1"/>
</dbReference>
<protein>
    <submittedName>
        <fullName evidence="1">N-acylneuraminate cytidylyltransferase</fullName>
    </submittedName>
</protein>
<dbReference type="RefSeq" id="WP_090933058.1">
    <property type="nucleotide sequence ID" value="NZ_FOTS01000005.1"/>
</dbReference>
<dbReference type="Gene3D" id="3.90.550.10">
    <property type="entry name" value="Spore Coat Polysaccharide Biosynthesis Protein SpsA, Chain A"/>
    <property type="match status" value="1"/>
</dbReference>
<dbReference type="CDD" id="cd02513">
    <property type="entry name" value="CMP-NeuAc_Synthase"/>
    <property type="match status" value="1"/>
</dbReference>
<dbReference type="OrthoDB" id="9805604at2"/>
<keyword evidence="2" id="KW-1185">Reference proteome</keyword>
<sequence>MIHGKSVLAIIPARGGSKGIPGKNTIDVAGKPLIAWTIEAAKASKYIDRLILSSDDDQIINVAAQWGCESPFKRPDELSQDDTPGIAPVLHALSMVPIFDFIVLLQPTSPLRRTIDIDGCIERCITQQANCCVSVTQQDKSPFWMYYIAPDGLLEPVVPTHDQVAVRRQDLPVVYALNGAVYVACCEWLLATKSFLSKETIAYPMPKEYSVDIDSWMDLQLARLLLKVT</sequence>
<dbReference type="EMBL" id="FOTS01000005">
    <property type="protein sequence ID" value="SFL45545.1"/>
    <property type="molecule type" value="Genomic_DNA"/>
</dbReference>
<dbReference type="InterPro" id="IPR029044">
    <property type="entry name" value="Nucleotide-diphossugar_trans"/>
</dbReference>
<dbReference type="InterPro" id="IPR050793">
    <property type="entry name" value="CMP-NeuNAc_synthase"/>
</dbReference>
<accession>A0A1I4HTP0</accession>